<dbReference type="HOGENOM" id="CLU_3198618_0_0_11"/>
<sequence length="45" mass="4666">MLLMGVVVLALFTPAGTLSYRTILKGASTRLTDAVGLAWQSVGGE</sequence>
<dbReference type="Proteomes" id="UP000010445">
    <property type="component" value="Unassembled WGS sequence"/>
</dbReference>
<evidence type="ECO:0000313" key="1">
    <source>
        <dbReference type="EMBL" id="EKX90890.1"/>
    </source>
</evidence>
<name>L1MIN1_9CORY</name>
<accession>L1MIN1</accession>
<dbReference type="PATRIC" id="fig|1035195.3.peg.854"/>
<evidence type="ECO:0000313" key="2">
    <source>
        <dbReference type="Proteomes" id="UP000010445"/>
    </source>
</evidence>
<gene>
    <name evidence="1" type="ORF">HMPREF9997_00954</name>
</gene>
<keyword evidence="2" id="KW-1185">Reference proteome</keyword>
<organism evidence="1 2">
    <name type="scientific">Corynebacterium durum F0235</name>
    <dbReference type="NCBI Taxonomy" id="1035195"/>
    <lineage>
        <taxon>Bacteria</taxon>
        <taxon>Bacillati</taxon>
        <taxon>Actinomycetota</taxon>
        <taxon>Actinomycetes</taxon>
        <taxon>Mycobacteriales</taxon>
        <taxon>Corynebacteriaceae</taxon>
        <taxon>Corynebacterium</taxon>
    </lineage>
</organism>
<protein>
    <submittedName>
        <fullName evidence="1">Uncharacterized protein</fullName>
    </submittedName>
</protein>
<dbReference type="STRING" id="1035195.HMPREF9997_00954"/>
<reference evidence="1 2" key="1">
    <citation type="submission" date="2012-05" db="EMBL/GenBank/DDBJ databases">
        <authorList>
            <person name="Weinstock G."/>
            <person name="Sodergren E."/>
            <person name="Lobos E.A."/>
            <person name="Fulton L."/>
            <person name="Fulton R."/>
            <person name="Courtney L."/>
            <person name="Fronick C."/>
            <person name="O'Laughlin M."/>
            <person name="Godfrey J."/>
            <person name="Wilson R.M."/>
            <person name="Miner T."/>
            <person name="Farmer C."/>
            <person name="Delehaunty K."/>
            <person name="Cordes M."/>
            <person name="Minx P."/>
            <person name="Tomlinson C."/>
            <person name="Chen J."/>
            <person name="Wollam A."/>
            <person name="Pepin K.H."/>
            <person name="Bhonagiri V."/>
            <person name="Zhang X."/>
            <person name="Suruliraj S."/>
            <person name="Warren W."/>
            <person name="Mitreva M."/>
            <person name="Mardis E.R."/>
            <person name="Wilson R.K."/>
        </authorList>
    </citation>
    <scope>NUCLEOTIDE SEQUENCE [LARGE SCALE GENOMIC DNA]</scope>
    <source>
        <strain evidence="1 2">F0235</strain>
    </source>
</reference>
<dbReference type="AlphaFoldDB" id="L1MIN1"/>
<dbReference type="EMBL" id="AMEM01000016">
    <property type="protein sequence ID" value="EKX90890.1"/>
    <property type="molecule type" value="Genomic_DNA"/>
</dbReference>
<comment type="caution">
    <text evidence="1">The sequence shown here is derived from an EMBL/GenBank/DDBJ whole genome shotgun (WGS) entry which is preliminary data.</text>
</comment>
<proteinExistence type="predicted"/>